<dbReference type="AlphaFoldDB" id="A0A142IKI3"/>
<accession>A0A142IKI3</accession>
<dbReference type="Proteomes" id="UP000031952">
    <property type="component" value="Plasmid pRAS01"/>
</dbReference>
<feature type="domain" description="DUF1828" evidence="1">
    <location>
        <begin position="32"/>
        <end position="58"/>
    </location>
</feature>
<proteinExistence type="predicted"/>
<evidence type="ECO:0000313" key="3">
    <source>
        <dbReference type="Proteomes" id="UP000031952"/>
    </source>
</evidence>
<evidence type="ECO:0000313" key="2">
    <source>
        <dbReference type="EMBL" id="AMR60865.1"/>
    </source>
</evidence>
<reference evidence="2 3" key="1">
    <citation type="journal article" date="2015" name="Genome Announc.">
        <title>Whole-Genome Sequence of 'Candidatus Rickettsia asemboensis' Strain NMRCii, Isolated from Fleas of Western Kenya.</title>
        <authorList>
            <person name="Jima D.D."/>
            <person name="Luce-Fedrow A."/>
            <person name="Yang Y."/>
            <person name="Maina A.N."/>
            <person name="Snesrud E.C."/>
            <person name="Otiang E."/>
            <person name="Njenga K."/>
            <person name="Jarman R.G."/>
            <person name="Richards A.L."/>
            <person name="Hang J."/>
        </authorList>
    </citation>
    <scope>NUCLEOTIDE SEQUENCE [LARGE SCALE GENOMIC DNA]</scope>
    <source>
        <strain evidence="2 3">NMRCii</strain>
        <plasmid evidence="2">pRAS01</plasmid>
    </source>
</reference>
<dbReference type="InterPro" id="IPR014960">
    <property type="entry name" value="DUF1828"/>
</dbReference>
<dbReference type="EMBL" id="CP011517">
    <property type="protein sequence ID" value="AMR60865.1"/>
    <property type="molecule type" value="Genomic_DNA"/>
</dbReference>
<gene>
    <name evidence="2" type="ORF">SB78_p00060</name>
</gene>
<evidence type="ECO:0000259" key="1">
    <source>
        <dbReference type="Pfam" id="PF08861"/>
    </source>
</evidence>
<geneLocation type="plasmid" evidence="2 3">
    <name>pRAS01</name>
</geneLocation>
<organism evidence="2 3">
    <name type="scientific">Rickettsia asembonensis</name>
    <dbReference type="NCBI Taxonomy" id="1068590"/>
    <lineage>
        <taxon>Bacteria</taxon>
        <taxon>Pseudomonadati</taxon>
        <taxon>Pseudomonadota</taxon>
        <taxon>Alphaproteobacteria</taxon>
        <taxon>Rickettsiales</taxon>
        <taxon>Rickettsiaceae</taxon>
        <taxon>Rickettsieae</taxon>
        <taxon>Rickettsia</taxon>
        <taxon>spotted fever group</taxon>
    </lineage>
</organism>
<protein>
    <recommendedName>
        <fullName evidence="1">DUF1828 domain-containing protein</fullName>
    </recommendedName>
</protein>
<dbReference type="Pfam" id="PF08861">
    <property type="entry name" value="DUF1828"/>
    <property type="match status" value="1"/>
</dbReference>
<keyword evidence="2" id="KW-0614">Plasmid</keyword>
<name>A0A142IKI3_9RICK</name>
<sequence>MHMSEILQELSVLFKNAKSLEEVRKNIVCITTPYLDRHNDYIQIYCTKDANDYLLTDES</sequence>
<keyword evidence="3" id="KW-1185">Reference proteome</keyword>